<proteinExistence type="predicted"/>
<dbReference type="PROSITE" id="PS00018">
    <property type="entry name" value="EF_HAND_1"/>
    <property type="match status" value="2"/>
</dbReference>
<dbReference type="SUPFAM" id="SSF47473">
    <property type="entry name" value="EF-hand"/>
    <property type="match status" value="1"/>
</dbReference>
<dbReference type="PANTHER" id="PTHR10891">
    <property type="entry name" value="EF-HAND CALCIUM-BINDING DOMAIN CONTAINING PROTEIN"/>
    <property type="match status" value="1"/>
</dbReference>
<keyword evidence="3" id="KW-0106">Calcium</keyword>
<feature type="domain" description="EF-hand" evidence="5">
    <location>
        <begin position="89"/>
        <end position="124"/>
    </location>
</feature>
<sequence>MKLINMNPAKLFKQYKKSRSVSRSETDPSSFSSQTTSSSSCSYYKRNGSSTPPSVLPHWSHQLCFDGEGDRDGKVKKEELQALLCRLGLSQEDLRLMLTDLDTDGDGCISSEELYAIRAAFAPPSCELEMRDTFDFFDSDHDGRITAEELFQVFKNIGDAGCTMEDCRRIS</sequence>
<dbReference type="OrthoDB" id="26525at2759"/>
<dbReference type="InterPro" id="IPR002048">
    <property type="entry name" value="EF_hand_dom"/>
</dbReference>
<dbReference type="Pfam" id="PF13405">
    <property type="entry name" value="EF-hand_6"/>
    <property type="match status" value="1"/>
</dbReference>
<dbReference type="GO" id="GO:0005509">
    <property type="term" value="F:calcium ion binding"/>
    <property type="evidence" value="ECO:0007669"/>
    <property type="project" value="InterPro"/>
</dbReference>
<accession>A0A2Z7DD96</accession>
<feature type="region of interest" description="Disordered" evidence="4">
    <location>
        <begin position="15"/>
        <end position="44"/>
    </location>
</feature>
<reference evidence="6 7" key="1">
    <citation type="journal article" date="2015" name="Proc. Natl. Acad. Sci. U.S.A.">
        <title>The resurrection genome of Boea hygrometrica: A blueprint for survival of dehydration.</title>
        <authorList>
            <person name="Xiao L."/>
            <person name="Yang G."/>
            <person name="Zhang L."/>
            <person name="Yang X."/>
            <person name="Zhao S."/>
            <person name="Ji Z."/>
            <person name="Zhou Q."/>
            <person name="Hu M."/>
            <person name="Wang Y."/>
            <person name="Chen M."/>
            <person name="Xu Y."/>
            <person name="Jin H."/>
            <person name="Xiao X."/>
            <person name="Hu G."/>
            <person name="Bao F."/>
            <person name="Hu Y."/>
            <person name="Wan P."/>
            <person name="Li L."/>
            <person name="Deng X."/>
            <person name="Kuang T."/>
            <person name="Xiang C."/>
            <person name="Zhu J.K."/>
            <person name="Oliver M.J."/>
            <person name="He Y."/>
        </authorList>
    </citation>
    <scope>NUCLEOTIDE SEQUENCE [LARGE SCALE GENOMIC DNA]</scope>
    <source>
        <strain evidence="7">cv. XS01</strain>
    </source>
</reference>
<evidence type="ECO:0000313" key="6">
    <source>
        <dbReference type="EMBL" id="KZV57859.1"/>
    </source>
</evidence>
<keyword evidence="1" id="KW-0479">Metal-binding</keyword>
<dbReference type="Gene3D" id="1.10.238.10">
    <property type="entry name" value="EF-hand"/>
    <property type="match status" value="2"/>
</dbReference>
<dbReference type="Pfam" id="PF13833">
    <property type="entry name" value="EF-hand_8"/>
    <property type="match status" value="1"/>
</dbReference>
<evidence type="ECO:0000256" key="4">
    <source>
        <dbReference type="SAM" id="MobiDB-lite"/>
    </source>
</evidence>
<dbReference type="InterPro" id="IPR011992">
    <property type="entry name" value="EF-hand-dom_pair"/>
</dbReference>
<feature type="domain" description="EF-hand" evidence="5">
    <location>
        <begin position="125"/>
        <end position="160"/>
    </location>
</feature>
<keyword evidence="7" id="KW-1185">Reference proteome</keyword>
<evidence type="ECO:0000256" key="1">
    <source>
        <dbReference type="ARBA" id="ARBA00022723"/>
    </source>
</evidence>
<dbReference type="InterPro" id="IPR018247">
    <property type="entry name" value="EF_Hand_1_Ca_BS"/>
</dbReference>
<dbReference type="AlphaFoldDB" id="A0A2Z7DD96"/>
<protein>
    <recommendedName>
        <fullName evidence="5">EF-hand domain-containing protein</fullName>
    </recommendedName>
</protein>
<evidence type="ECO:0000313" key="7">
    <source>
        <dbReference type="Proteomes" id="UP000250235"/>
    </source>
</evidence>
<evidence type="ECO:0000256" key="3">
    <source>
        <dbReference type="ARBA" id="ARBA00022837"/>
    </source>
</evidence>
<dbReference type="InterPro" id="IPR039647">
    <property type="entry name" value="EF_hand_pair_protein_CML-like"/>
</dbReference>
<dbReference type="SMART" id="SM00054">
    <property type="entry name" value="EFh"/>
    <property type="match status" value="2"/>
</dbReference>
<evidence type="ECO:0000256" key="2">
    <source>
        <dbReference type="ARBA" id="ARBA00022737"/>
    </source>
</evidence>
<dbReference type="CDD" id="cd00051">
    <property type="entry name" value="EFh"/>
    <property type="match status" value="1"/>
</dbReference>
<dbReference type="Proteomes" id="UP000250235">
    <property type="component" value="Unassembled WGS sequence"/>
</dbReference>
<feature type="compositionally biased region" description="Low complexity" evidence="4">
    <location>
        <begin position="29"/>
        <end position="44"/>
    </location>
</feature>
<gene>
    <name evidence="6" type="ORF">F511_03428</name>
</gene>
<dbReference type="EMBL" id="KQ987245">
    <property type="protein sequence ID" value="KZV57859.1"/>
    <property type="molecule type" value="Genomic_DNA"/>
</dbReference>
<dbReference type="PROSITE" id="PS50222">
    <property type="entry name" value="EF_HAND_2"/>
    <property type="match status" value="2"/>
</dbReference>
<organism evidence="6 7">
    <name type="scientific">Dorcoceras hygrometricum</name>
    <dbReference type="NCBI Taxonomy" id="472368"/>
    <lineage>
        <taxon>Eukaryota</taxon>
        <taxon>Viridiplantae</taxon>
        <taxon>Streptophyta</taxon>
        <taxon>Embryophyta</taxon>
        <taxon>Tracheophyta</taxon>
        <taxon>Spermatophyta</taxon>
        <taxon>Magnoliopsida</taxon>
        <taxon>eudicotyledons</taxon>
        <taxon>Gunneridae</taxon>
        <taxon>Pentapetalae</taxon>
        <taxon>asterids</taxon>
        <taxon>lamiids</taxon>
        <taxon>Lamiales</taxon>
        <taxon>Gesneriaceae</taxon>
        <taxon>Didymocarpoideae</taxon>
        <taxon>Trichosporeae</taxon>
        <taxon>Loxocarpinae</taxon>
        <taxon>Dorcoceras</taxon>
    </lineage>
</organism>
<evidence type="ECO:0000259" key="5">
    <source>
        <dbReference type="PROSITE" id="PS50222"/>
    </source>
</evidence>
<name>A0A2Z7DD96_9LAMI</name>
<keyword evidence="2" id="KW-0677">Repeat</keyword>